<name>A0ABU9K471_9BACI</name>
<dbReference type="SUPFAM" id="SSF53901">
    <property type="entry name" value="Thiolase-like"/>
    <property type="match status" value="2"/>
</dbReference>
<dbReference type="RefSeq" id="WP_341979548.1">
    <property type="nucleotide sequence ID" value="NZ_JBBYAF010000002.1"/>
</dbReference>
<dbReference type="InterPro" id="IPR014030">
    <property type="entry name" value="Ketoacyl_synth_N"/>
</dbReference>
<dbReference type="InterPro" id="IPR016039">
    <property type="entry name" value="Thiolase-like"/>
</dbReference>
<dbReference type="PANTHER" id="PTHR11712:SF336">
    <property type="entry name" value="3-OXOACYL-[ACYL-CARRIER-PROTEIN] SYNTHASE, MITOCHONDRIAL"/>
    <property type="match status" value="1"/>
</dbReference>
<dbReference type="Pfam" id="PF00109">
    <property type="entry name" value="ketoacyl-synt"/>
    <property type="match status" value="1"/>
</dbReference>
<evidence type="ECO:0000313" key="6">
    <source>
        <dbReference type="Proteomes" id="UP001389717"/>
    </source>
</evidence>
<evidence type="ECO:0000256" key="1">
    <source>
        <dbReference type="ARBA" id="ARBA00008467"/>
    </source>
</evidence>
<evidence type="ECO:0000256" key="2">
    <source>
        <dbReference type="ARBA" id="ARBA00022679"/>
    </source>
</evidence>
<organism evidence="5 6">
    <name type="scientific">Rossellomorea oryzaecorticis</name>
    <dbReference type="NCBI Taxonomy" id="1396505"/>
    <lineage>
        <taxon>Bacteria</taxon>
        <taxon>Bacillati</taxon>
        <taxon>Bacillota</taxon>
        <taxon>Bacilli</taxon>
        <taxon>Bacillales</taxon>
        <taxon>Bacillaceae</taxon>
        <taxon>Rossellomorea</taxon>
    </lineage>
</organism>
<dbReference type="PANTHER" id="PTHR11712">
    <property type="entry name" value="POLYKETIDE SYNTHASE-RELATED"/>
    <property type="match status" value="1"/>
</dbReference>
<dbReference type="InterPro" id="IPR020841">
    <property type="entry name" value="PKS_Beta-ketoAc_synthase_dom"/>
</dbReference>
<evidence type="ECO:0000256" key="3">
    <source>
        <dbReference type="RuleBase" id="RU003694"/>
    </source>
</evidence>
<feature type="domain" description="Ketosynthase family 3 (KS3)" evidence="4">
    <location>
        <begin position="1"/>
        <end position="390"/>
    </location>
</feature>
<evidence type="ECO:0000259" key="4">
    <source>
        <dbReference type="PROSITE" id="PS52004"/>
    </source>
</evidence>
<dbReference type="Proteomes" id="UP001389717">
    <property type="component" value="Unassembled WGS sequence"/>
</dbReference>
<dbReference type="EMBL" id="JBBYAF010000002">
    <property type="protein sequence ID" value="MEL3970885.1"/>
    <property type="molecule type" value="Genomic_DNA"/>
</dbReference>
<reference evidence="5 6" key="1">
    <citation type="submission" date="2024-04" db="EMBL/GenBank/DDBJ databases">
        <title>Bacillus oryzaecorticis sp. nov., a moderately halophilic bacterium isolated from rice husks.</title>
        <authorList>
            <person name="Zhu H.-S."/>
        </authorList>
    </citation>
    <scope>NUCLEOTIDE SEQUENCE [LARGE SCALE GENOMIC DNA]</scope>
    <source>
        <strain evidence="5 6">ZC255</strain>
    </source>
</reference>
<dbReference type="InterPro" id="IPR000794">
    <property type="entry name" value="Beta-ketoacyl_synthase"/>
</dbReference>
<sequence>MDRIVITGYGIKAPGALTKHDFHSVLKNGICTQSVLKSNNDTHSSVIAGIIEDEFTIINEKNYKRYPRSTRLALAAADDAVSMAQLSCDPYKVAVIMGTSAGAILEIEQYASVALDLKKYPIHGVSIVDTHTLSSAVSAHIGLRGPAFTLTTGCTASLDAVVLAKLLLESGQVNACIIGGTDAPLGQWSINGFIKTRAITSNVSIEQTGVPFSTDHQGFVLSEGAGVLILEREKDALKQGKKIYGSVDSVLSRNEGTPILKTDESGQEMLSLYKEVIRDKVPSYVNSQSLGLQTNDRIEGYIHRELFTNSVPITSIKGMTGHSFAAMGAVQIISALISIEYGFIPPTIKTSGNGYEDLPIVYKTRYQPIESVSITTHGNSGNNACIVIGKP</sequence>
<evidence type="ECO:0000313" key="5">
    <source>
        <dbReference type="EMBL" id="MEL3970885.1"/>
    </source>
</evidence>
<keyword evidence="2 3" id="KW-0808">Transferase</keyword>
<protein>
    <submittedName>
        <fullName evidence="5">Beta-ketoacyl synthase N-terminal-like domain-containing protein</fullName>
    </submittedName>
</protein>
<dbReference type="PROSITE" id="PS52004">
    <property type="entry name" value="KS3_2"/>
    <property type="match status" value="1"/>
</dbReference>
<gene>
    <name evidence="5" type="ORF">AAEO50_01220</name>
</gene>
<keyword evidence="6" id="KW-1185">Reference proteome</keyword>
<dbReference type="InterPro" id="IPR014031">
    <property type="entry name" value="Ketoacyl_synth_C"/>
</dbReference>
<accession>A0ABU9K471</accession>
<dbReference type="SMART" id="SM00825">
    <property type="entry name" value="PKS_KS"/>
    <property type="match status" value="1"/>
</dbReference>
<dbReference type="PROSITE" id="PS00606">
    <property type="entry name" value="KS3_1"/>
    <property type="match status" value="1"/>
</dbReference>
<comment type="similarity">
    <text evidence="1 3">Belongs to the thiolase-like superfamily. Beta-ketoacyl-ACP synthases family.</text>
</comment>
<dbReference type="Pfam" id="PF02801">
    <property type="entry name" value="Ketoacyl-synt_C"/>
    <property type="match status" value="1"/>
</dbReference>
<dbReference type="InterPro" id="IPR018201">
    <property type="entry name" value="Ketoacyl_synth_AS"/>
</dbReference>
<dbReference type="Gene3D" id="3.40.47.10">
    <property type="match status" value="2"/>
</dbReference>
<proteinExistence type="inferred from homology"/>
<comment type="caution">
    <text evidence="5">The sequence shown here is derived from an EMBL/GenBank/DDBJ whole genome shotgun (WGS) entry which is preliminary data.</text>
</comment>